<feature type="transmembrane region" description="Helical" evidence="6">
    <location>
        <begin position="321"/>
        <end position="337"/>
    </location>
</feature>
<dbReference type="AlphaFoldDB" id="A0A2A7MC78"/>
<comment type="caution">
    <text evidence="7">The sequence shown here is derived from an EMBL/GenBank/DDBJ whole genome shotgun (WGS) entry which is preliminary data.</text>
</comment>
<comment type="subcellular location">
    <subcellularLocation>
        <location evidence="1">Cell membrane</location>
        <topology evidence="1">Multi-pass membrane protein</topology>
    </subcellularLocation>
</comment>
<evidence type="ECO:0000256" key="1">
    <source>
        <dbReference type="ARBA" id="ARBA00004651"/>
    </source>
</evidence>
<feature type="transmembrane region" description="Helical" evidence="6">
    <location>
        <begin position="47"/>
        <end position="68"/>
    </location>
</feature>
<feature type="transmembrane region" description="Helical" evidence="6">
    <location>
        <begin position="88"/>
        <end position="113"/>
    </location>
</feature>
<feature type="transmembrane region" description="Helical" evidence="6">
    <location>
        <begin position="12"/>
        <end position="35"/>
    </location>
</feature>
<feature type="transmembrane region" description="Helical" evidence="6">
    <location>
        <begin position="385"/>
        <end position="403"/>
    </location>
</feature>
<dbReference type="InterPro" id="IPR002797">
    <property type="entry name" value="Polysacc_synth"/>
</dbReference>
<dbReference type="PIRSF" id="PIRSF038958">
    <property type="entry name" value="PG_synth_SpoVB"/>
    <property type="match status" value="1"/>
</dbReference>
<dbReference type="RefSeq" id="WP_058293126.1">
    <property type="nucleotide sequence ID" value="NZ_CAMRXB010000022.1"/>
</dbReference>
<feature type="transmembrane region" description="Helical" evidence="6">
    <location>
        <begin position="409"/>
        <end position="431"/>
    </location>
</feature>
<evidence type="ECO:0000313" key="7">
    <source>
        <dbReference type="EMBL" id="PEG28941.1"/>
    </source>
</evidence>
<keyword evidence="2" id="KW-1003">Cell membrane</keyword>
<keyword evidence="3 6" id="KW-0812">Transmembrane</keyword>
<dbReference type="OrthoDB" id="9775950at2"/>
<feature type="transmembrane region" description="Helical" evidence="6">
    <location>
        <begin position="357"/>
        <end position="378"/>
    </location>
</feature>
<feature type="transmembrane region" description="Helical" evidence="6">
    <location>
        <begin position="119"/>
        <end position="139"/>
    </location>
</feature>
<feature type="transmembrane region" description="Helical" evidence="6">
    <location>
        <begin position="160"/>
        <end position="179"/>
    </location>
</feature>
<dbReference type="Pfam" id="PF01943">
    <property type="entry name" value="Polysacc_synt"/>
    <property type="match status" value="1"/>
</dbReference>
<feature type="transmembrane region" description="Helical" evidence="6">
    <location>
        <begin position="279"/>
        <end position="300"/>
    </location>
</feature>
<keyword evidence="4 6" id="KW-1133">Transmembrane helix</keyword>
<feature type="transmembrane region" description="Helical" evidence="6">
    <location>
        <begin position="185"/>
        <end position="202"/>
    </location>
</feature>
<evidence type="ECO:0000256" key="3">
    <source>
        <dbReference type="ARBA" id="ARBA00022692"/>
    </source>
</evidence>
<evidence type="ECO:0000256" key="4">
    <source>
        <dbReference type="ARBA" id="ARBA00022989"/>
    </source>
</evidence>
<dbReference type="InterPro" id="IPR024923">
    <property type="entry name" value="PG_synth_SpoVB"/>
</dbReference>
<feature type="transmembrane region" description="Helical" evidence="6">
    <location>
        <begin position="451"/>
        <end position="468"/>
    </location>
</feature>
<dbReference type="PANTHER" id="PTHR30250">
    <property type="entry name" value="PST FAMILY PREDICTED COLANIC ACID TRANSPORTER"/>
    <property type="match status" value="1"/>
</dbReference>
<proteinExistence type="predicted"/>
<feature type="transmembrane region" description="Helical" evidence="6">
    <location>
        <begin position="474"/>
        <end position="500"/>
    </location>
</feature>
<reference evidence="7 8" key="1">
    <citation type="submission" date="2017-10" db="EMBL/GenBank/DDBJ databases">
        <title>Effective Description of Clostridium neonatale sp. nov. linked to necrotizing enterocolitis in neonates and a clarification of species assignable to the genus Clostridium (Prazmowski 1880) emend. Lawson and Rainey 2016.</title>
        <authorList>
            <person name="Bernard K."/>
            <person name="Burdz T."/>
            <person name="Wiebe D."/>
            <person name="Balcewich B."/>
            <person name="Alfa M."/>
            <person name="Bernier A.-M."/>
        </authorList>
    </citation>
    <scope>NUCLEOTIDE SEQUENCE [LARGE SCALE GENOMIC DNA]</scope>
    <source>
        <strain evidence="7 8">LCDC99A005</strain>
    </source>
</reference>
<name>A0A2A7MC78_9CLOT</name>
<dbReference type="EMBL" id="PDCJ01000006">
    <property type="protein sequence ID" value="PEG28941.1"/>
    <property type="molecule type" value="Genomic_DNA"/>
</dbReference>
<dbReference type="Proteomes" id="UP000220840">
    <property type="component" value="Unassembled WGS sequence"/>
</dbReference>
<dbReference type="GO" id="GO:0005886">
    <property type="term" value="C:plasma membrane"/>
    <property type="evidence" value="ECO:0007669"/>
    <property type="project" value="UniProtKB-SubCell"/>
</dbReference>
<organism evidence="7 8">
    <name type="scientific">Clostridium neonatale</name>
    <dbReference type="NCBI Taxonomy" id="137838"/>
    <lineage>
        <taxon>Bacteria</taxon>
        <taxon>Bacillati</taxon>
        <taxon>Bacillota</taxon>
        <taxon>Clostridia</taxon>
        <taxon>Eubacteriales</taxon>
        <taxon>Clostridiaceae</taxon>
        <taxon>Clostridium</taxon>
    </lineage>
</organism>
<feature type="transmembrane region" description="Helical" evidence="6">
    <location>
        <begin position="223"/>
        <end position="247"/>
    </location>
</feature>
<evidence type="ECO:0000256" key="6">
    <source>
        <dbReference type="SAM" id="Phobius"/>
    </source>
</evidence>
<accession>A0A2A7MC78</accession>
<gene>
    <name evidence="7" type="ORF">CQ394_20035</name>
</gene>
<protein>
    <submittedName>
        <fullName evidence="7">Polysaccharide biosynthesis protein</fullName>
    </submittedName>
</protein>
<dbReference type="STRING" id="137838.GCA_001458595_00115"/>
<keyword evidence="5 6" id="KW-0472">Membrane</keyword>
<sequence length="511" mass="56397">MKKQSLVKASLILGIAGILTRFLGLFFRWPLIMLIGDEGIGYYQMSYPLYMFYIALASGVPVAMSKIISERNAVNDIRGTFEVMKESFLLMIIIGTGMTVFLFFFAHPIIHYLKWDEKSYYSLIGISFAPVVISCMTILRGFFQGFQNMTPSAISQIIEQIGRVLFGVGLAVFLLPRGIEYSAGGAAFGATAGAVLGTSYLYSKYKKIKKEYGIKRLKANSDVLNTILKIAIPISLGTTVGTIMNLIDSILVPQKLLQAGFTTTEATVLYAQLTGKASVIVNIPLTLSMAICTSLIPIIAESFILKKNSELKNKINMSMKMAIVIALPCTLGLFFLAEPVMKFIFPGRFEGFEILTYLSISIPFIIITQTTTSILQGTGHYIKPVINLLIGCIVKVILTWTLIPVKYLNIYGAVIGTISAYVIASILNIIVLKVTLKIKLDLYDILIKPSYASIIMIIAVMFSYNIIYKCTVSNGISCLLSIFIGGIIYGILVIVFKVFGIEEIKDRIKRI</sequence>
<dbReference type="CDD" id="cd13124">
    <property type="entry name" value="MATE_SpoVB_like"/>
    <property type="match status" value="1"/>
</dbReference>
<dbReference type="PANTHER" id="PTHR30250:SF21">
    <property type="entry name" value="LIPID II FLIPPASE MURJ"/>
    <property type="match status" value="1"/>
</dbReference>
<evidence type="ECO:0000256" key="2">
    <source>
        <dbReference type="ARBA" id="ARBA00022475"/>
    </source>
</evidence>
<evidence type="ECO:0000256" key="5">
    <source>
        <dbReference type="ARBA" id="ARBA00023136"/>
    </source>
</evidence>
<keyword evidence="8" id="KW-1185">Reference proteome</keyword>
<evidence type="ECO:0000313" key="8">
    <source>
        <dbReference type="Proteomes" id="UP000220840"/>
    </source>
</evidence>
<dbReference type="InterPro" id="IPR050833">
    <property type="entry name" value="Poly_Biosynth_Transport"/>
</dbReference>